<dbReference type="Pfam" id="PF08666">
    <property type="entry name" value="SAF"/>
    <property type="match status" value="1"/>
</dbReference>
<dbReference type="EMBL" id="CP000473">
    <property type="protein sequence ID" value="ABJ82402.1"/>
    <property type="molecule type" value="Genomic_DNA"/>
</dbReference>
<evidence type="ECO:0000259" key="2">
    <source>
        <dbReference type="SMART" id="SM00858"/>
    </source>
</evidence>
<proteinExistence type="predicted"/>
<feature type="compositionally biased region" description="Low complexity" evidence="1">
    <location>
        <begin position="256"/>
        <end position="267"/>
    </location>
</feature>
<accession>Q028Y9</accession>
<dbReference type="OrthoDB" id="163768at2"/>
<dbReference type="InterPro" id="IPR013974">
    <property type="entry name" value="SAF"/>
</dbReference>
<dbReference type="InParanoid" id="Q028Y9"/>
<dbReference type="InterPro" id="IPR031571">
    <property type="entry name" value="RcpC_dom"/>
</dbReference>
<dbReference type="eggNOG" id="COG3745">
    <property type="taxonomic scope" value="Bacteria"/>
</dbReference>
<organism evidence="3">
    <name type="scientific">Solibacter usitatus (strain Ellin6076)</name>
    <dbReference type="NCBI Taxonomy" id="234267"/>
    <lineage>
        <taxon>Bacteria</taxon>
        <taxon>Pseudomonadati</taxon>
        <taxon>Acidobacteriota</taxon>
        <taxon>Terriglobia</taxon>
        <taxon>Bryobacterales</taxon>
        <taxon>Solibacteraceae</taxon>
        <taxon>Candidatus Solibacter</taxon>
    </lineage>
</organism>
<dbReference type="STRING" id="234267.Acid_1409"/>
<dbReference type="InterPro" id="IPR017592">
    <property type="entry name" value="Pilus_assmbl_Flp-typ_CpaB"/>
</dbReference>
<evidence type="ECO:0000313" key="3">
    <source>
        <dbReference type="EMBL" id="ABJ82402.1"/>
    </source>
</evidence>
<dbReference type="KEGG" id="sus:Acid_1409"/>
<evidence type="ECO:0000256" key="1">
    <source>
        <dbReference type="SAM" id="MobiDB-lite"/>
    </source>
</evidence>
<dbReference type="HOGENOM" id="CLU_057068_4_0_0"/>
<dbReference type="Pfam" id="PF16976">
    <property type="entry name" value="RcpC"/>
    <property type="match status" value="1"/>
</dbReference>
<gene>
    <name evidence="3" type="ordered locus">Acid_1409</name>
</gene>
<dbReference type="SMART" id="SM00858">
    <property type="entry name" value="SAF"/>
    <property type="match status" value="1"/>
</dbReference>
<protein>
    <submittedName>
        <fullName evidence="3">SAF domain</fullName>
    </submittedName>
</protein>
<feature type="domain" description="SAF" evidence="2">
    <location>
        <begin position="41"/>
        <end position="102"/>
    </location>
</feature>
<feature type="region of interest" description="Disordered" evidence="1">
    <location>
        <begin position="231"/>
        <end position="299"/>
    </location>
</feature>
<name>Q028Y9_SOLUE</name>
<sequence precursor="true">MNKRFVGVLTFAFLVAAGASLVLYRVLINRPQATNAAPTMVQVALATRNLEVGTLLKEDDVKLSDWPGAVPIGATAQVKDVLGRGVTTAIFAKEPIIESRLAPKGAGGGLAAMIPSGMRAVAVRVNEVVGVAGFVVPGMHVDILISGNTPGGDGNLGTLTKTLLQNIEVLSAGQDFKKDNEGKPIMVQVVNLLVTPEQAEQLSLASNQTTIQLILRNPLDHEISKTSGTALRSLFTGGRPQLGGRDPDAAPRPRPVQRQAPPREVVMAPPPPKETPFTMEIISGSAKTEKKFTNPQEAK</sequence>
<dbReference type="NCBIfam" id="TIGR03177">
    <property type="entry name" value="pilus_cpaB"/>
    <property type="match status" value="1"/>
</dbReference>
<dbReference type="CDD" id="cd11614">
    <property type="entry name" value="SAF_CpaB_FlgA_like"/>
    <property type="match status" value="1"/>
</dbReference>
<feature type="compositionally biased region" description="Basic and acidic residues" evidence="1">
    <location>
        <begin position="287"/>
        <end position="299"/>
    </location>
</feature>
<dbReference type="AlphaFoldDB" id="Q028Y9"/>
<reference evidence="3" key="1">
    <citation type="submission" date="2006-10" db="EMBL/GenBank/DDBJ databases">
        <title>Complete sequence of Solibacter usitatus Ellin6076.</title>
        <authorList>
            <consortium name="US DOE Joint Genome Institute"/>
            <person name="Copeland A."/>
            <person name="Lucas S."/>
            <person name="Lapidus A."/>
            <person name="Barry K."/>
            <person name="Detter J.C."/>
            <person name="Glavina del Rio T."/>
            <person name="Hammon N."/>
            <person name="Israni S."/>
            <person name="Dalin E."/>
            <person name="Tice H."/>
            <person name="Pitluck S."/>
            <person name="Thompson L.S."/>
            <person name="Brettin T."/>
            <person name="Bruce D."/>
            <person name="Han C."/>
            <person name="Tapia R."/>
            <person name="Gilna P."/>
            <person name="Schmutz J."/>
            <person name="Larimer F."/>
            <person name="Land M."/>
            <person name="Hauser L."/>
            <person name="Kyrpides N."/>
            <person name="Mikhailova N."/>
            <person name="Janssen P.H."/>
            <person name="Kuske C.R."/>
            <person name="Richardson P."/>
        </authorList>
    </citation>
    <scope>NUCLEOTIDE SEQUENCE</scope>
    <source>
        <strain evidence="3">Ellin6076</strain>
    </source>
</reference>